<dbReference type="Gene3D" id="3.90.79.10">
    <property type="entry name" value="Nucleoside Triphosphate Pyrophosphohydrolase"/>
    <property type="match status" value="1"/>
</dbReference>
<dbReference type="AlphaFoldDB" id="A0A840WP14"/>
<comment type="cofactor">
    <cofactor evidence="1">
        <name>Mn(2+)</name>
        <dbReference type="ChEBI" id="CHEBI:29035"/>
    </cofactor>
</comment>
<dbReference type="Pfam" id="PF00293">
    <property type="entry name" value="NUDIX"/>
    <property type="match status" value="1"/>
</dbReference>
<evidence type="ECO:0000313" key="6">
    <source>
        <dbReference type="EMBL" id="MBB5516799.1"/>
    </source>
</evidence>
<dbReference type="InterPro" id="IPR000086">
    <property type="entry name" value="NUDIX_hydrolase_dom"/>
</dbReference>
<gene>
    <name evidence="4" type="primary">rppH</name>
    <name evidence="4" type="synonym">nudH</name>
    <name evidence="6" type="ORF">FHS89_002841</name>
</gene>
<comment type="cofactor">
    <cofactor evidence="4">
        <name>a divalent metal cation</name>
        <dbReference type="ChEBI" id="CHEBI:60240"/>
    </cofactor>
</comment>
<dbReference type="RefSeq" id="WP_184012759.1">
    <property type="nucleotide sequence ID" value="NZ_JACIJS010000009.1"/>
</dbReference>
<evidence type="ECO:0000259" key="5">
    <source>
        <dbReference type="PROSITE" id="PS51462"/>
    </source>
</evidence>
<dbReference type="InterPro" id="IPR022927">
    <property type="entry name" value="RppH"/>
</dbReference>
<dbReference type="GO" id="GO:0019693">
    <property type="term" value="P:ribose phosphate metabolic process"/>
    <property type="evidence" value="ECO:0007669"/>
    <property type="project" value="TreeGrafter"/>
</dbReference>
<dbReference type="PROSITE" id="PS51462">
    <property type="entry name" value="NUDIX"/>
    <property type="match status" value="1"/>
</dbReference>
<dbReference type="NCBIfam" id="NF001938">
    <property type="entry name" value="PRK00714.1-5"/>
    <property type="match status" value="1"/>
</dbReference>
<evidence type="ECO:0000256" key="2">
    <source>
        <dbReference type="ARBA" id="ARBA00001946"/>
    </source>
</evidence>
<organism evidence="6 7">
    <name type="scientific">Rubricella aquisinus</name>
    <dbReference type="NCBI Taxonomy" id="2028108"/>
    <lineage>
        <taxon>Bacteria</taxon>
        <taxon>Pseudomonadati</taxon>
        <taxon>Pseudomonadota</taxon>
        <taxon>Alphaproteobacteria</taxon>
        <taxon>Rhodobacterales</taxon>
        <taxon>Paracoccaceae</taxon>
        <taxon>Rubricella</taxon>
    </lineage>
</organism>
<evidence type="ECO:0000256" key="4">
    <source>
        <dbReference type="HAMAP-Rule" id="MF_00298"/>
    </source>
</evidence>
<dbReference type="GO" id="GO:0006753">
    <property type="term" value="P:nucleoside phosphate metabolic process"/>
    <property type="evidence" value="ECO:0007669"/>
    <property type="project" value="TreeGrafter"/>
</dbReference>
<evidence type="ECO:0000256" key="3">
    <source>
        <dbReference type="ARBA" id="ARBA00022801"/>
    </source>
</evidence>
<evidence type="ECO:0000256" key="1">
    <source>
        <dbReference type="ARBA" id="ARBA00001936"/>
    </source>
</evidence>
<dbReference type="PANTHER" id="PTHR11839:SF22">
    <property type="entry name" value="NUDIX HYDROLASE 26, CHLOROPLASTIC"/>
    <property type="match status" value="1"/>
</dbReference>
<comment type="caution">
    <text evidence="6">The sequence shown here is derived from an EMBL/GenBank/DDBJ whole genome shotgun (WGS) entry which is preliminary data.</text>
</comment>
<dbReference type="CDD" id="cd03671">
    <property type="entry name" value="NUDIX_Ap4A_hydrolase_plant_like"/>
    <property type="match status" value="1"/>
</dbReference>
<dbReference type="SUPFAM" id="SSF55811">
    <property type="entry name" value="Nudix"/>
    <property type="match status" value="1"/>
</dbReference>
<evidence type="ECO:0000313" key="7">
    <source>
        <dbReference type="Proteomes" id="UP000553766"/>
    </source>
</evidence>
<dbReference type="PROSITE" id="PS00893">
    <property type="entry name" value="NUDIX_BOX"/>
    <property type="match status" value="1"/>
</dbReference>
<dbReference type="InterPro" id="IPR020084">
    <property type="entry name" value="NUDIX_hydrolase_CS"/>
</dbReference>
<dbReference type="GO" id="GO:0008893">
    <property type="term" value="F:guanosine-3',5'-bis(diphosphate) 3'-diphosphatase activity"/>
    <property type="evidence" value="ECO:0007669"/>
    <property type="project" value="TreeGrafter"/>
</dbReference>
<sequence length="162" mass="17955">MLTEAEIAKLPYRPCVGVVLMNRAGLVFVGQRADMDSPAWQMPQGGIDKGETALDAALRELLEETGVPQEAVEVVAQTDEPLRYDLPKEAMGVAFKGKYRGQAQDWVLMRLKSGDDAINIATEHPEFSAWEWVTPAEAVARIVPFKRPIYERVMDAFAAHLA</sequence>
<dbReference type="PRINTS" id="PR00502">
    <property type="entry name" value="NUDIXFAMILY"/>
</dbReference>
<keyword evidence="3 4" id="KW-0378">Hydrolase</keyword>
<accession>A0A840WP14</accession>
<reference evidence="6 7" key="1">
    <citation type="submission" date="2020-08" db="EMBL/GenBank/DDBJ databases">
        <title>Genomic Encyclopedia of Type Strains, Phase IV (KMG-IV): sequencing the most valuable type-strain genomes for metagenomic binning, comparative biology and taxonomic classification.</title>
        <authorList>
            <person name="Goeker M."/>
        </authorList>
    </citation>
    <scope>NUCLEOTIDE SEQUENCE [LARGE SCALE GENOMIC DNA]</scope>
    <source>
        <strain evidence="6 7">DSM 103377</strain>
    </source>
</reference>
<dbReference type="NCBIfam" id="NF001936">
    <property type="entry name" value="PRK00714.1-3"/>
    <property type="match status" value="1"/>
</dbReference>
<dbReference type="Proteomes" id="UP000553766">
    <property type="component" value="Unassembled WGS sequence"/>
</dbReference>
<comment type="cofactor">
    <cofactor evidence="2">
        <name>Mg(2+)</name>
        <dbReference type="ChEBI" id="CHEBI:18420"/>
    </cofactor>
</comment>
<name>A0A840WP14_9RHOB</name>
<proteinExistence type="inferred from homology"/>
<keyword evidence="7" id="KW-1185">Reference proteome</keyword>
<dbReference type="PANTHER" id="PTHR11839">
    <property type="entry name" value="UDP/ADP-SUGAR PYROPHOSPHATASE"/>
    <property type="match status" value="1"/>
</dbReference>
<dbReference type="InterPro" id="IPR020476">
    <property type="entry name" value="Nudix_hydrolase"/>
</dbReference>
<dbReference type="EMBL" id="JACIJS010000009">
    <property type="protein sequence ID" value="MBB5516799.1"/>
    <property type="molecule type" value="Genomic_DNA"/>
</dbReference>
<dbReference type="GO" id="GO:0034432">
    <property type="term" value="F:bis(5'-adenosyl)-pentaphosphatase activity"/>
    <property type="evidence" value="ECO:0007669"/>
    <property type="project" value="TreeGrafter"/>
</dbReference>
<feature type="domain" description="Nudix hydrolase" evidence="5">
    <location>
        <begin position="11"/>
        <end position="155"/>
    </location>
</feature>
<feature type="short sequence motif" description="Nudix box" evidence="4">
    <location>
        <begin position="45"/>
        <end position="66"/>
    </location>
</feature>
<dbReference type="EC" id="3.6.1.-" evidence="4"/>
<dbReference type="HAMAP" id="MF_00298">
    <property type="entry name" value="Nudix_RppH"/>
    <property type="match status" value="1"/>
</dbReference>
<comment type="function">
    <text evidence="4">Accelerates the degradation of transcripts by removing pyrophosphate from the 5'-end of triphosphorylated RNA, leading to a more labile monophosphorylated state that can stimulate subsequent ribonuclease cleavage.</text>
</comment>
<dbReference type="InterPro" id="IPR015797">
    <property type="entry name" value="NUDIX_hydrolase-like_dom_sf"/>
</dbReference>
<comment type="similarity">
    <text evidence="4">Belongs to the Nudix hydrolase family. RppH subfamily.</text>
</comment>
<protein>
    <recommendedName>
        <fullName evidence="4">RNA pyrophosphohydrolase</fullName>
        <ecNumber evidence="4">3.6.1.-</ecNumber>
    </recommendedName>
    <alternativeName>
        <fullName evidence="4">(Di)nucleoside polyphosphate hydrolase</fullName>
    </alternativeName>
</protein>